<feature type="domain" description="C2H2-type" evidence="1">
    <location>
        <begin position="230"/>
        <end position="252"/>
    </location>
</feature>
<evidence type="ECO:0000259" key="1">
    <source>
        <dbReference type="PROSITE" id="PS00028"/>
    </source>
</evidence>
<protein>
    <recommendedName>
        <fullName evidence="1">C2H2-type domain-containing protein</fullName>
    </recommendedName>
</protein>
<comment type="caution">
    <text evidence="2">The sequence shown here is derived from an EMBL/GenBank/DDBJ whole genome shotgun (WGS) entry which is preliminary data.</text>
</comment>
<dbReference type="EMBL" id="CAJNOO010001048">
    <property type="protein sequence ID" value="CAF1086240.1"/>
    <property type="molecule type" value="Genomic_DNA"/>
</dbReference>
<dbReference type="SMART" id="SM00355">
    <property type="entry name" value="ZnF_C2H2"/>
    <property type="match status" value="4"/>
</dbReference>
<dbReference type="Proteomes" id="UP000663823">
    <property type="component" value="Unassembled WGS sequence"/>
</dbReference>
<dbReference type="PROSITE" id="PS00028">
    <property type="entry name" value="ZINC_FINGER_C2H2_1"/>
    <property type="match status" value="2"/>
</dbReference>
<evidence type="ECO:0000313" key="4">
    <source>
        <dbReference type="Proteomes" id="UP000663882"/>
    </source>
</evidence>
<dbReference type="Proteomes" id="UP000663882">
    <property type="component" value="Unassembled WGS sequence"/>
</dbReference>
<dbReference type="EMBL" id="CAJOAX010000368">
    <property type="protein sequence ID" value="CAF3576461.1"/>
    <property type="molecule type" value="Genomic_DNA"/>
</dbReference>
<organism evidence="2 4">
    <name type="scientific">Rotaria sordida</name>
    <dbReference type="NCBI Taxonomy" id="392033"/>
    <lineage>
        <taxon>Eukaryota</taxon>
        <taxon>Metazoa</taxon>
        <taxon>Spiralia</taxon>
        <taxon>Gnathifera</taxon>
        <taxon>Rotifera</taxon>
        <taxon>Eurotatoria</taxon>
        <taxon>Bdelloidea</taxon>
        <taxon>Philodinida</taxon>
        <taxon>Philodinidae</taxon>
        <taxon>Rotaria</taxon>
    </lineage>
</organism>
<evidence type="ECO:0000313" key="2">
    <source>
        <dbReference type="EMBL" id="CAF1086240.1"/>
    </source>
</evidence>
<dbReference type="OrthoDB" id="9993072at2759"/>
<dbReference type="AlphaFoldDB" id="A0A814N0J2"/>
<evidence type="ECO:0000313" key="3">
    <source>
        <dbReference type="EMBL" id="CAF3576461.1"/>
    </source>
</evidence>
<gene>
    <name evidence="3" type="ORF">OTI717_LOCUS5582</name>
    <name evidence="2" type="ORF">RFH988_LOCUS18558</name>
</gene>
<reference evidence="2" key="1">
    <citation type="submission" date="2021-02" db="EMBL/GenBank/DDBJ databases">
        <authorList>
            <person name="Nowell W R."/>
        </authorList>
    </citation>
    <scope>NUCLEOTIDE SEQUENCE</scope>
</reference>
<name>A0A814N0J2_9BILA</name>
<feature type="domain" description="C2H2-type" evidence="1">
    <location>
        <begin position="184"/>
        <end position="205"/>
    </location>
</feature>
<sequence>MNRPNEEITNFSWNIKNELEQLRKELIETFFQAAITYTDIIIKRKLGILTSDICDYYRFKKKSNLISTEEFYLLPKIQYDNEENLTDLLNGLQHICVTCPLNFISIDDTKLTSSSWSRVYMCDICHCTRALEDNMIRHLESELHLSATEYRTDSATMILNHCIRRSCIQMNRYDKNTFDSIIVCPICYEPFSNVNSCAIHSHLSHNMDYIYSIASIFQTFDLIIKQDDICMECNEQFKTLSLLVKHLNESNHGPHETDKLISLFLCRINKCYYRTKHFLNFKTHLISIHNNSFNSIDRTIKVKIKQFIKPYTYMHITRFLHKNQSDINEELKAFEQLEYDVKYLSDNTNILKIIKKRYDLLKNL</sequence>
<accession>A0A814N0J2</accession>
<dbReference type="InterPro" id="IPR013087">
    <property type="entry name" value="Znf_C2H2_type"/>
</dbReference>
<proteinExistence type="predicted"/>